<feature type="region of interest" description="Disordered" evidence="4">
    <location>
        <begin position="79"/>
        <end position="182"/>
    </location>
</feature>
<organism evidence="8">
    <name type="scientific">Ditylum brightwellii</name>
    <dbReference type="NCBI Taxonomy" id="49249"/>
    <lineage>
        <taxon>Eukaryota</taxon>
        <taxon>Sar</taxon>
        <taxon>Stramenopiles</taxon>
        <taxon>Ochrophyta</taxon>
        <taxon>Bacillariophyta</taxon>
        <taxon>Mediophyceae</taxon>
        <taxon>Lithodesmiophycidae</taxon>
        <taxon>Lithodesmiales</taxon>
        <taxon>Lithodesmiaceae</taxon>
        <taxon>Ditylum</taxon>
    </lineage>
</organism>
<feature type="compositionally biased region" description="Polar residues" evidence="4">
    <location>
        <begin position="111"/>
        <end position="122"/>
    </location>
</feature>
<sequence>MSTRDHTEQNSSNGNSRRSTRTARSPHSGSTAAPVDGSGSPHQSPQHRAIIPFPHSSHPHLHNPSISRRLLAPLQHRPHMRGFSLPSHHSQHHSSLSSSPTSSRRIFHPQGGTTATMPNSPITDRRFAERARSRSRDAESMGGSPPISPVARSLTSSRTSAGSSTPRSNSDKKKNADNSAAIRARAKSAQIENDSMVYLDGPQVYTCGQCRTHLTSHDDIISKSFHGRHGRAYLFDQCVNVTVGPAEDRLLITGLHSVCDIFCKRCKGMVGWTYAKAYESSQKYKEGKFIIEKINLHLEESDYYDVSHPAGERTDRWRKRSMSWGSEKSITSSPGSGKDMVYEYNPNSPFSTLSPRQRARSISTGGYAIGSPSVAPKTNKLSRNLPEPPLL</sequence>
<feature type="compositionally biased region" description="Low complexity" evidence="4">
    <location>
        <begin position="84"/>
        <end position="103"/>
    </location>
</feature>
<dbReference type="EMBL" id="HBNS01038490">
    <property type="protein sequence ID" value="CAE4635938.1"/>
    <property type="molecule type" value="Transcribed_RNA"/>
</dbReference>
<evidence type="ECO:0000313" key="6">
    <source>
        <dbReference type="EMBL" id="CAE4635930.1"/>
    </source>
</evidence>
<evidence type="ECO:0000256" key="1">
    <source>
        <dbReference type="ARBA" id="ARBA00005613"/>
    </source>
</evidence>
<dbReference type="EMBL" id="HBNS01038492">
    <property type="protein sequence ID" value="CAE4635941.1"/>
    <property type="molecule type" value="Transcribed_RNA"/>
</dbReference>
<accession>A0A6V2KEC1</accession>
<comment type="similarity">
    <text evidence="1">Belongs to the yippee family.</text>
</comment>
<feature type="compositionally biased region" description="Low complexity" evidence="4">
    <location>
        <begin position="152"/>
        <end position="168"/>
    </location>
</feature>
<dbReference type="EMBL" id="HBNS01038486">
    <property type="protein sequence ID" value="CAE4635930.1"/>
    <property type="molecule type" value="Transcribed_RNA"/>
</dbReference>
<dbReference type="InterPro" id="IPR039058">
    <property type="entry name" value="Yippee_fam"/>
</dbReference>
<feature type="compositionally biased region" description="Polar residues" evidence="4">
    <location>
        <begin position="345"/>
        <end position="364"/>
    </location>
</feature>
<evidence type="ECO:0000256" key="3">
    <source>
        <dbReference type="ARBA" id="ARBA00022833"/>
    </source>
</evidence>
<dbReference type="InterPro" id="IPR004910">
    <property type="entry name" value="Yippee/Mis18/Cereblon"/>
</dbReference>
<protein>
    <recommendedName>
        <fullName evidence="5">Yippee domain-containing protein</fullName>
    </recommendedName>
</protein>
<keyword evidence="3" id="KW-0862">Zinc</keyword>
<keyword evidence="2" id="KW-0479">Metal-binding</keyword>
<feature type="compositionally biased region" description="Low complexity" evidence="4">
    <location>
        <begin position="10"/>
        <end position="25"/>
    </location>
</feature>
<feature type="region of interest" description="Disordered" evidence="4">
    <location>
        <begin position="315"/>
        <end position="391"/>
    </location>
</feature>
<dbReference type="PANTHER" id="PTHR13848">
    <property type="entry name" value="PROTEIN YIPPEE-LIKE CG15309-RELATED"/>
    <property type="match status" value="1"/>
</dbReference>
<evidence type="ECO:0000259" key="5">
    <source>
        <dbReference type="PROSITE" id="PS51792"/>
    </source>
</evidence>
<feature type="compositionally biased region" description="Low complexity" evidence="4">
    <location>
        <begin position="50"/>
        <end position="64"/>
    </location>
</feature>
<evidence type="ECO:0000256" key="4">
    <source>
        <dbReference type="SAM" id="MobiDB-lite"/>
    </source>
</evidence>
<feature type="domain" description="Yippee" evidence="5">
    <location>
        <begin position="203"/>
        <end position="300"/>
    </location>
</feature>
<dbReference type="PROSITE" id="PS51792">
    <property type="entry name" value="YIPPEE"/>
    <property type="match status" value="1"/>
</dbReference>
<dbReference type="InterPro" id="IPR034751">
    <property type="entry name" value="Yippee"/>
</dbReference>
<reference evidence="8" key="1">
    <citation type="submission" date="2021-01" db="EMBL/GenBank/DDBJ databases">
        <authorList>
            <person name="Corre E."/>
            <person name="Pelletier E."/>
            <person name="Niang G."/>
            <person name="Scheremetjew M."/>
            <person name="Finn R."/>
            <person name="Kale V."/>
            <person name="Holt S."/>
            <person name="Cochrane G."/>
            <person name="Meng A."/>
            <person name="Brown T."/>
            <person name="Cohen L."/>
        </authorList>
    </citation>
    <scope>NUCLEOTIDE SEQUENCE</scope>
    <source>
        <strain evidence="8">GSO104</strain>
    </source>
</reference>
<name>A0A6V2KEC1_9STRA</name>
<dbReference type="Pfam" id="PF03226">
    <property type="entry name" value="Yippee-Mis18"/>
    <property type="match status" value="1"/>
</dbReference>
<proteinExistence type="inferred from homology"/>
<gene>
    <name evidence="6" type="ORF">DBRI00130_LOCUS30026</name>
    <name evidence="7" type="ORF">DBRI00130_LOCUS30030</name>
    <name evidence="8" type="ORF">DBRI00130_LOCUS30032</name>
</gene>
<evidence type="ECO:0000256" key="2">
    <source>
        <dbReference type="ARBA" id="ARBA00022723"/>
    </source>
</evidence>
<feature type="compositionally biased region" description="Polar residues" evidence="4">
    <location>
        <begin position="323"/>
        <end position="335"/>
    </location>
</feature>
<feature type="compositionally biased region" description="Basic and acidic residues" evidence="4">
    <location>
        <begin position="123"/>
        <end position="139"/>
    </location>
</feature>
<feature type="region of interest" description="Disordered" evidence="4">
    <location>
        <begin position="1"/>
        <end position="64"/>
    </location>
</feature>
<dbReference type="AlphaFoldDB" id="A0A6V2KEC1"/>
<dbReference type="GO" id="GO:0046872">
    <property type="term" value="F:metal ion binding"/>
    <property type="evidence" value="ECO:0007669"/>
    <property type="project" value="UniProtKB-KW"/>
</dbReference>
<evidence type="ECO:0000313" key="8">
    <source>
        <dbReference type="EMBL" id="CAE4635941.1"/>
    </source>
</evidence>
<evidence type="ECO:0000313" key="7">
    <source>
        <dbReference type="EMBL" id="CAE4635938.1"/>
    </source>
</evidence>